<dbReference type="AlphaFoldDB" id="A0A3B1C6R8"/>
<gene>
    <name evidence="2" type="ORF">MNBD_GAMMA24-1028</name>
</gene>
<feature type="region of interest" description="Disordered" evidence="1">
    <location>
        <begin position="1"/>
        <end position="48"/>
    </location>
</feature>
<name>A0A3B1C6R8_9ZZZZ</name>
<protein>
    <submittedName>
        <fullName evidence="2">Uncharacterized protein</fullName>
    </submittedName>
</protein>
<feature type="compositionally biased region" description="Basic and acidic residues" evidence="1">
    <location>
        <begin position="82"/>
        <end position="97"/>
    </location>
</feature>
<organism evidence="2">
    <name type="scientific">hydrothermal vent metagenome</name>
    <dbReference type="NCBI Taxonomy" id="652676"/>
    <lineage>
        <taxon>unclassified sequences</taxon>
        <taxon>metagenomes</taxon>
        <taxon>ecological metagenomes</taxon>
    </lineage>
</organism>
<sequence length="119" mass="14109">MPSSHERNVQASRRNDRRNDERKADLVSREMAQKEQDRHLEQSARQTNEARFFAIEDHKDAPVDSRQQVRVMRERVRQTYVEQENRAARDAIHERQAQDAQAEQRAQQHNAQQPIDLIA</sequence>
<evidence type="ECO:0000256" key="1">
    <source>
        <dbReference type="SAM" id="MobiDB-lite"/>
    </source>
</evidence>
<feature type="compositionally biased region" description="Basic and acidic residues" evidence="1">
    <location>
        <begin position="1"/>
        <end position="42"/>
    </location>
</feature>
<reference evidence="2" key="1">
    <citation type="submission" date="2018-06" db="EMBL/GenBank/DDBJ databases">
        <authorList>
            <person name="Zhirakovskaya E."/>
        </authorList>
    </citation>
    <scope>NUCLEOTIDE SEQUENCE</scope>
</reference>
<evidence type="ECO:0000313" key="2">
    <source>
        <dbReference type="EMBL" id="VAX12587.1"/>
    </source>
</evidence>
<proteinExistence type="predicted"/>
<accession>A0A3B1C6R8</accession>
<dbReference type="EMBL" id="UOFZ01000052">
    <property type="protein sequence ID" value="VAX12587.1"/>
    <property type="molecule type" value="Genomic_DNA"/>
</dbReference>
<feature type="region of interest" description="Disordered" evidence="1">
    <location>
        <begin position="82"/>
        <end position="119"/>
    </location>
</feature>
<feature type="compositionally biased region" description="Low complexity" evidence="1">
    <location>
        <begin position="98"/>
        <end position="108"/>
    </location>
</feature>